<organism evidence="3 4">
    <name type="scientific">Aestuariispira insulae</name>
    <dbReference type="NCBI Taxonomy" id="1461337"/>
    <lineage>
        <taxon>Bacteria</taxon>
        <taxon>Pseudomonadati</taxon>
        <taxon>Pseudomonadota</taxon>
        <taxon>Alphaproteobacteria</taxon>
        <taxon>Rhodospirillales</taxon>
        <taxon>Kiloniellaceae</taxon>
        <taxon>Aestuariispira</taxon>
    </lineage>
</organism>
<dbReference type="InterPro" id="IPR004291">
    <property type="entry name" value="Transposase_IS66_central"/>
</dbReference>
<evidence type="ECO:0000259" key="1">
    <source>
        <dbReference type="Pfam" id="PF03050"/>
    </source>
</evidence>
<dbReference type="OrthoDB" id="9800877at2"/>
<evidence type="ECO:0000313" key="3">
    <source>
        <dbReference type="EMBL" id="RED51985.1"/>
    </source>
</evidence>
<feature type="domain" description="Transposase IS66 central" evidence="1">
    <location>
        <begin position="1"/>
        <end position="214"/>
    </location>
</feature>
<comment type="caution">
    <text evidence="3">The sequence shown here is derived from an EMBL/GenBank/DDBJ whole genome shotgun (WGS) entry which is preliminary data.</text>
</comment>
<dbReference type="Proteomes" id="UP000256845">
    <property type="component" value="Unassembled WGS sequence"/>
</dbReference>
<dbReference type="RefSeq" id="WP_115935550.1">
    <property type="nucleotide sequence ID" value="NZ_QRDW01000002.1"/>
</dbReference>
<accession>A0A3D9HRF5</accession>
<evidence type="ECO:0000259" key="2">
    <source>
        <dbReference type="Pfam" id="PF13817"/>
    </source>
</evidence>
<proteinExistence type="predicted"/>
<evidence type="ECO:0000313" key="4">
    <source>
        <dbReference type="Proteomes" id="UP000256845"/>
    </source>
</evidence>
<dbReference type="NCBIfam" id="NF033517">
    <property type="entry name" value="transpos_IS66"/>
    <property type="match status" value="1"/>
</dbReference>
<sequence>DTPVKVQAPGQGKTKTGRLWTYVRDERDWGSHTAPAAYYRYSPDRKGERPREHLKSYSGYLHADGYSGYEHLYRSGNITEVACLAHIRRKFYDIHQATKSPIAEEALKRIAGLYAVEKEIRSKPPDLKKAVREEKAKPQFEDLQGWLQGQLTRLPARSALAGAIRYAVTRMKRLEIYLQDGRLAIDNNAAERSIRGIALGRKNWLFAGSDAGGERAANIYTLIETAKLNGVDPQAWLTHVLTIIADHPINRIDELLPWNFRVSQEKLAA</sequence>
<dbReference type="AlphaFoldDB" id="A0A3D9HRF5"/>
<feature type="domain" description="Transposase IS66 C-terminal" evidence="2">
    <location>
        <begin position="221"/>
        <end position="258"/>
    </location>
</feature>
<dbReference type="PANTHER" id="PTHR33678:SF1">
    <property type="entry name" value="BLL1576 PROTEIN"/>
    <property type="match status" value="1"/>
</dbReference>
<dbReference type="Pfam" id="PF13817">
    <property type="entry name" value="DDE_Tnp_IS66_C"/>
    <property type="match status" value="1"/>
</dbReference>
<name>A0A3D9HRF5_9PROT</name>
<dbReference type="InterPro" id="IPR052344">
    <property type="entry name" value="Transposase-related"/>
</dbReference>
<dbReference type="PANTHER" id="PTHR33678">
    <property type="entry name" value="BLL1576 PROTEIN"/>
    <property type="match status" value="1"/>
</dbReference>
<dbReference type="InterPro" id="IPR039552">
    <property type="entry name" value="IS66_C"/>
</dbReference>
<dbReference type="Pfam" id="PF03050">
    <property type="entry name" value="DDE_Tnp_IS66"/>
    <property type="match status" value="1"/>
</dbReference>
<dbReference type="EMBL" id="QRDW01000002">
    <property type="protein sequence ID" value="RED51985.1"/>
    <property type="molecule type" value="Genomic_DNA"/>
</dbReference>
<keyword evidence="4" id="KW-1185">Reference proteome</keyword>
<gene>
    <name evidence="3" type="ORF">DFP90_1021</name>
</gene>
<protein>
    <submittedName>
        <fullName evidence="3">Transposase IS66-like protein</fullName>
    </submittedName>
</protein>
<reference evidence="3 4" key="1">
    <citation type="submission" date="2018-07" db="EMBL/GenBank/DDBJ databases">
        <title>Genomic Encyclopedia of Type Strains, Phase III (KMG-III): the genomes of soil and plant-associated and newly described type strains.</title>
        <authorList>
            <person name="Whitman W."/>
        </authorList>
    </citation>
    <scope>NUCLEOTIDE SEQUENCE [LARGE SCALE GENOMIC DNA]</scope>
    <source>
        <strain evidence="3 4">CECT 8488</strain>
    </source>
</reference>
<feature type="non-terminal residue" evidence="3">
    <location>
        <position position="1"/>
    </location>
</feature>